<keyword evidence="1 3" id="KW-0378">Hydrolase</keyword>
<protein>
    <submittedName>
        <fullName evidence="3">Carbon-nitrogen hydrolase family protein</fullName>
    </submittedName>
</protein>
<dbReference type="InterPro" id="IPR003010">
    <property type="entry name" value="C-N_Hydrolase"/>
</dbReference>
<dbReference type="Pfam" id="PF00795">
    <property type="entry name" value="CN_hydrolase"/>
    <property type="match status" value="1"/>
</dbReference>
<dbReference type="Gene3D" id="3.60.110.10">
    <property type="entry name" value="Carbon-nitrogen hydrolase"/>
    <property type="match status" value="1"/>
</dbReference>
<feature type="domain" description="CN hydrolase" evidence="2">
    <location>
        <begin position="1"/>
        <end position="235"/>
    </location>
</feature>
<sequence length="273" mass="31296">MRLSIAQIETQLNQKFFNLEKITRYVREARRQQSDLVVFPELCLTGYSIGPWLAEAAESLGGPCMSYMKALCREEGIHVLYSFPEREQERYYVTTALINDRGEVLGIYRKTHLFDEERVFFSSGSELPVFETKFGTIGIMSCFDLEFPEVARILRLKGASMILIPTSNMQPYKEYQLIYTQCRAMENEIPVALCNRIGFEGEMTFIGESTFVDGYGKTHALLCDKEEIVTFPVLLFRGTDPKIRRILNGEADLFEQLLHQTKRSSNQTTGGLM</sequence>
<dbReference type="Proteomes" id="UP000271031">
    <property type="component" value="Unassembled WGS sequence"/>
</dbReference>
<organism evidence="3 4">
    <name type="scientific">Brevibacillus fluminis</name>
    <dbReference type="NCBI Taxonomy" id="511487"/>
    <lineage>
        <taxon>Bacteria</taxon>
        <taxon>Bacillati</taxon>
        <taxon>Bacillota</taxon>
        <taxon>Bacilli</taxon>
        <taxon>Bacillales</taxon>
        <taxon>Paenibacillaceae</taxon>
        <taxon>Brevibacillus</taxon>
    </lineage>
</organism>
<comment type="caution">
    <text evidence="3">The sequence shown here is derived from an EMBL/GenBank/DDBJ whole genome shotgun (WGS) entry which is preliminary data.</text>
</comment>
<dbReference type="PROSITE" id="PS50263">
    <property type="entry name" value="CN_HYDROLASE"/>
    <property type="match status" value="1"/>
</dbReference>
<dbReference type="RefSeq" id="WP_122918017.1">
    <property type="nucleotide sequence ID" value="NZ_RHHQ01000008.1"/>
</dbReference>
<evidence type="ECO:0000313" key="4">
    <source>
        <dbReference type="Proteomes" id="UP000271031"/>
    </source>
</evidence>
<dbReference type="PANTHER" id="PTHR43674">
    <property type="entry name" value="NITRILASE C965.09-RELATED"/>
    <property type="match status" value="1"/>
</dbReference>
<dbReference type="SUPFAM" id="SSF56317">
    <property type="entry name" value="Carbon-nitrogen hydrolase"/>
    <property type="match status" value="1"/>
</dbReference>
<accession>A0A3M8DNU4</accession>
<dbReference type="CDD" id="cd07197">
    <property type="entry name" value="nitrilase"/>
    <property type="match status" value="1"/>
</dbReference>
<dbReference type="InterPro" id="IPR050345">
    <property type="entry name" value="Aliph_Amidase/BUP"/>
</dbReference>
<evidence type="ECO:0000313" key="3">
    <source>
        <dbReference type="EMBL" id="RNB89763.1"/>
    </source>
</evidence>
<evidence type="ECO:0000256" key="1">
    <source>
        <dbReference type="ARBA" id="ARBA00022801"/>
    </source>
</evidence>
<keyword evidence="4" id="KW-1185">Reference proteome</keyword>
<proteinExistence type="predicted"/>
<dbReference type="PANTHER" id="PTHR43674:SF16">
    <property type="entry name" value="CARBON-NITROGEN FAMILY, PUTATIVE (AFU_ORTHOLOGUE AFUA_5G02350)-RELATED"/>
    <property type="match status" value="1"/>
</dbReference>
<dbReference type="InterPro" id="IPR036526">
    <property type="entry name" value="C-N_Hydrolase_sf"/>
</dbReference>
<dbReference type="EMBL" id="RHHQ01000008">
    <property type="protein sequence ID" value="RNB89763.1"/>
    <property type="molecule type" value="Genomic_DNA"/>
</dbReference>
<reference evidence="3 4" key="1">
    <citation type="submission" date="2018-10" db="EMBL/GenBank/DDBJ databases">
        <title>Phylogenomics of Brevibacillus.</title>
        <authorList>
            <person name="Dunlap C."/>
        </authorList>
    </citation>
    <scope>NUCLEOTIDE SEQUENCE [LARGE SCALE GENOMIC DNA]</scope>
    <source>
        <strain evidence="3 4">JCM 15716</strain>
    </source>
</reference>
<name>A0A3M8DNU4_9BACL</name>
<dbReference type="AlphaFoldDB" id="A0A3M8DNU4"/>
<dbReference type="OrthoDB" id="9811121at2"/>
<evidence type="ECO:0000259" key="2">
    <source>
        <dbReference type="PROSITE" id="PS50263"/>
    </source>
</evidence>
<gene>
    <name evidence="3" type="ORF">EDM56_11380</name>
</gene>
<dbReference type="GO" id="GO:0016811">
    <property type="term" value="F:hydrolase activity, acting on carbon-nitrogen (but not peptide) bonds, in linear amides"/>
    <property type="evidence" value="ECO:0007669"/>
    <property type="project" value="TreeGrafter"/>
</dbReference>